<reference evidence="1" key="1">
    <citation type="submission" date="2020-03" db="EMBL/GenBank/DDBJ databases">
        <title>The deep terrestrial virosphere.</title>
        <authorList>
            <person name="Holmfeldt K."/>
            <person name="Nilsson E."/>
            <person name="Simone D."/>
            <person name="Lopez-Fernandez M."/>
            <person name="Wu X."/>
            <person name="de Brujin I."/>
            <person name="Lundin D."/>
            <person name="Andersson A."/>
            <person name="Bertilsson S."/>
            <person name="Dopson M."/>
        </authorList>
    </citation>
    <scope>NUCLEOTIDE SEQUENCE</scope>
    <source>
        <strain evidence="1">MM415B00478</strain>
    </source>
</reference>
<sequence length="67" mass="7538">MKGDAMELLARWTGWFEARGFDRGLMTGADWSRGLCQCCLLYVPEQGHSFDCQYAMSKALLGEEVSL</sequence>
<evidence type="ECO:0000313" key="1">
    <source>
        <dbReference type="EMBL" id="QJA64620.1"/>
    </source>
</evidence>
<accession>A0A6M3J477</accession>
<dbReference type="EMBL" id="MT141523">
    <property type="protein sequence ID" value="QJA64620.1"/>
    <property type="molecule type" value="Genomic_DNA"/>
</dbReference>
<protein>
    <submittedName>
        <fullName evidence="1">Uncharacterized protein</fullName>
    </submittedName>
</protein>
<proteinExistence type="predicted"/>
<dbReference type="AlphaFoldDB" id="A0A6M3J477"/>
<name>A0A6M3J477_9ZZZZ</name>
<gene>
    <name evidence="1" type="ORF">MM415B00478_0017</name>
</gene>
<organism evidence="1">
    <name type="scientific">viral metagenome</name>
    <dbReference type="NCBI Taxonomy" id="1070528"/>
    <lineage>
        <taxon>unclassified sequences</taxon>
        <taxon>metagenomes</taxon>
        <taxon>organismal metagenomes</taxon>
    </lineage>
</organism>